<protein>
    <submittedName>
        <fullName evidence="8">BMP family ABC transporter substrate-binding protein</fullName>
    </submittedName>
</protein>
<sequence length="319" mass="34756">MKKIFNLVVFLLVSITVLTAPIKVGLILAMGGLGDKSFNDSAYAGLLKAQKDFDIEVKYVEPNSWMEDAYFLEEYSQNGFDLIIATSYTAQDAMEEISSKFPNTKYAIVDTRAKEGANIASLVFDESQGSFLVGAIAAKMSKSGKIGFIGALDIPLINRFKSGYEQGAKYINPEISVITTYVGGDAPFNDPLKGKEHAYSLANQGIDVIYHASGNTGIGILEGVKEKKIYGIGVDCDQDDIVKGQVLTSMLKNVNNAIYKVIEDTVNGNFQGKVYNFGLKENGVGTTEFKYTSNIVGKDNIKLVDKIKEDIINGKIEVN</sequence>
<feature type="domain" description="ABC transporter substrate-binding protein PnrA-like" evidence="7">
    <location>
        <begin position="26"/>
        <end position="318"/>
    </location>
</feature>
<dbReference type="Pfam" id="PF02608">
    <property type="entry name" value="Bmp"/>
    <property type="match status" value="1"/>
</dbReference>
<keyword evidence="9" id="KW-1185">Reference proteome</keyword>
<keyword evidence="5" id="KW-0472">Membrane</keyword>
<evidence type="ECO:0000256" key="6">
    <source>
        <dbReference type="ARBA" id="ARBA00023288"/>
    </source>
</evidence>
<dbReference type="PANTHER" id="PTHR34296">
    <property type="entry name" value="TRANSCRIPTIONAL ACTIVATOR PROTEIN MED"/>
    <property type="match status" value="1"/>
</dbReference>
<evidence type="ECO:0000256" key="1">
    <source>
        <dbReference type="ARBA" id="ARBA00004193"/>
    </source>
</evidence>
<comment type="subcellular location">
    <subcellularLocation>
        <location evidence="1">Cell membrane</location>
        <topology evidence="1">Lipid-anchor</topology>
    </subcellularLocation>
</comment>
<dbReference type="InterPro" id="IPR028082">
    <property type="entry name" value="Peripla_BP_I"/>
</dbReference>
<dbReference type="InterPro" id="IPR003760">
    <property type="entry name" value="PnrA-like"/>
</dbReference>
<reference evidence="9" key="1">
    <citation type="submission" date="2023-07" db="EMBL/GenBank/DDBJ databases">
        <authorList>
            <person name="Colorado M.A."/>
            <person name="Villamil L.M."/>
            <person name="Melo J.F."/>
            <person name="Rodriguez J.A."/>
            <person name="Ruiz R.Y."/>
        </authorList>
    </citation>
    <scope>NUCLEOTIDE SEQUENCE [LARGE SCALE GENOMIC DNA]</scope>
    <source>
        <strain evidence="9">C33</strain>
    </source>
</reference>
<organism evidence="8 9">
    <name type="scientific">Candidatus Cetobacterium colombiensis</name>
    <dbReference type="NCBI Taxonomy" id="3073100"/>
    <lineage>
        <taxon>Bacteria</taxon>
        <taxon>Fusobacteriati</taxon>
        <taxon>Fusobacteriota</taxon>
        <taxon>Fusobacteriia</taxon>
        <taxon>Fusobacteriales</taxon>
        <taxon>Fusobacteriaceae</taxon>
        <taxon>Cetobacterium</taxon>
    </lineage>
</organism>
<evidence type="ECO:0000313" key="9">
    <source>
        <dbReference type="Proteomes" id="UP001279681"/>
    </source>
</evidence>
<proteinExistence type="inferred from homology"/>
<dbReference type="CDD" id="cd19964">
    <property type="entry name" value="PBP1_BMP-like"/>
    <property type="match status" value="1"/>
</dbReference>
<comment type="caution">
    <text evidence="8">The sequence shown here is derived from an EMBL/GenBank/DDBJ whole genome shotgun (WGS) entry which is preliminary data.</text>
</comment>
<keyword evidence="6" id="KW-0449">Lipoprotein</keyword>
<keyword evidence="4" id="KW-0732">Signal</keyword>
<evidence type="ECO:0000313" key="8">
    <source>
        <dbReference type="EMBL" id="MDX8335124.1"/>
    </source>
</evidence>
<gene>
    <name evidence="8" type="ORF">RFV38_01185</name>
</gene>
<keyword evidence="3" id="KW-1003">Cell membrane</keyword>
<dbReference type="RefSeq" id="WP_320312534.1">
    <property type="nucleotide sequence ID" value="NZ_JAVIKH010000001.1"/>
</dbReference>
<accession>A0ABU4W8V7</accession>
<evidence type="ECO:0000256" key="3">
    <source>
        <dbReference type="ARBA" id="ARBA00022475"/>
    </source>
</evidence>
<dbReference type="SUPFAM" id="SSF53822">
    <property type="entry name" value="Periplasmic binding protein-like I"/>
    <property type="match status" value="1"/>
</dbReference>
<dbReference type="Gene3D" id="3.40.50.2300">
    <property type="match status" value="2"/>
</dbReference>
<dbReference type="PANTHER" id="PTHR34296:SF2">
    <property type="entry name" value="ABC TRANSPORTER GUANOSINE-BINDING PROTEIN NUPN"/>
    <property type="match status" value="1"/>
</dbReference>
<evidence type="ECO:0000256" key="5">
    <source>
        <dbReference type="ARBA" id="ARBA00023136"/>
    </source>
</evidence>
<evidence type="ECO:0000256" key="2">
    <source>
        <dbReference type="ARBA" id="ARBA00008610"/>
    </source>
</evidence>
<dbReference type="InterPro" id="IPR050957">
    <property type="entry name" value="BMP_lipoprotein"/>
</dbReference>
<evidence type="ECO:0000256" key="4">
    <source>
        <dbReference type="ARBA" id="ARBA00022729"/>
    </source>
</evidence>
<dbReference type="Proteomes" id="UP001279681">
    <property type="component" value="Unassembled WGS sequence"/>
</dbReference>
<name>A0ABU4W8V7_9FUSO</name>
<evidence type="ECO:0000259" key="7">
    <source>
        <dbReference type="Pfam" id="PF02608"/>
    </source>
</evidence>
<comment type="similarity">
    <text evidence="2">Belongs to the BMP lipoprotein family.</text>
</comment>
<dbReference type="EMBL" id="JAVIKH010000001">
    <property type="protein sequence ID" value="MDX8335124.1"/>
    <property type="molecule type" value="Genomic_DNA"/>
</dbReference>